<feature type="region of interest" description="Disordered" evidence="2">
    <location>
        <begin position="1"/>
        <end position="34"/>
    </location>
</feature>
<dbReference type="GO" id="GO:0005634">
    <property type="term" value="C:nucleus"/>
    <property type="evidence" value="ECO:0007669"/>
    <property type="project" value="TreeGrafter"/>
</dbReference>
<feature type="compositionally biased region" description="Basic and acidic residues" evidence="2">
    <location>
        <begin position="233"/>
        <end position="264"/>
    </location>
</feature>
<feature type="compositionally biased region" description="Acidic residues" evidence="2">
    <location>
        <begin position="294"/>
        <end position="304"/>
    </location>
</feature>
<dbReference type="SMART" id="SM00456">
    <property type="entry name" value="WW"/>
    <property type="match status" value="2"/>
</dbReference>
<dbReference type="SUPFAM" id="SSF51045">
    <property type="entry name" value="WW domain"/>
    <property type="match status" value="1"/>
</dbReference>
<feature type="compositionally biased region" description="Acidic residues" evidence="2">
    <location>
        <begin position="271"/>
        <end position="286"/>
    </location>
</feature>
<dbReference type="Gene3D" id="2.20.70.10">
    <property type="match status" value="2"/>
</dbReference>
<keyword evidence="5" id="KW-1185">Reference proteome</keyword>
<dbReference type="GO" id="GO:0003712">
    <property type="term" value="F:transcription coregulator activity"/>
    <property type="evidence" value="ECO:0007669"/>
    <property type="project" value="TreeGrafter"/>
</dbReference>
<dbReference type="Proteomes" id="UP000716446">
    <property type="component" value="Unassembled WGS sequence"/>
</dbReference>
<evidence type="ECO:0000313" key="4">
    <source>
        <dbReference type="EMBL" id="CAD0087740.1"/>
    </source>
</evidence>
<feature type="region of interest" description="Disordered" evidence="2">
    <location>
        <begin position="601"/>
        <end position="620"/>
    </location>
</feature>
<dbReference type="InterPro" id="IPR045148">
    <property type="entry name" value="TCRG1-like"/>
</dbReference>
<dbReference type="PANTHER" id="PTHR15377">
    <property type="entry name" value="TRANSCRIPTION ELONGATION REGULATOR 1"/>
    <property type="match status" value="1"/>
</dbReference>
<dbReference type="InterPro" id="IPR036020">
    <property type="entry name" value="WW_dom_sf"/>
</dbReference>
<feature type="compositionally biased region" description="Basic and acidic residues" evidence="2">
    <location>
        <begin position="155"/>
        <end position="165"/>
    </location>
</feature>
<protein>
    <recommendedName>
        <fullName evidence="3">WW domain-containing protein</fullName>
    </recommendedName>
</protein>
<dbReference type="EMBL" id="CAIJEN010000006">
    <property type="protein sequence ID" value="CAD0087740.1"/>
    <property type="molecule type" value="Genomic_DNA"/>
</dbReference>
<keyword evidence="1" id="KW-0677">Repeat</keyword>
<dbReference type="InterPro" id="IPR001202">
    <property type="entry name" value="WW_dom"/>
</dbReference>
<dbReference type="GO" id="GO:0070063">
    <property type="term" value="F:RNA polymerase binding"/>
    <property type="evidence" value="ECO:0007669"/>
    <property type="project" value="InterPro"/>
</dbReference>
<feature type="domain" description="WW" evidence="3">
    <location>
        <begin position="20"/>
        <end position="72"/>
    </location>
</feature>
<evidence type="ECO:0000256" key="2">
    <source>
        <dbReference type="SAM" id="MobiDB-lite"/>
    </source>
</evidence>
<feature type="compositionally biased region" description="Acidic residues" evidence="2">
    <location>
        <begin position="537"/>
        <end position="549"/>
    </location>
</feature>
<dbReference type="PANTHER" id="PTHR15377:SF3">
    <property type="entry name" value="WW DOMAIN-CONTAINING PROTEIN"/>
    <property type="match status" value="1"/>
</dbReference>
<proteinExistence type="predicted"/>
<dbReference type="InterPro" id="IPR002713">
    <property type="entry name" value="FF_domain"/>
</dbReference>
<dbReference type="CDD" id="cd00201">
    <property type="entry name" value="WW"/>
    <property type="match status" value="1"/>
</dbReference>
<sequence length="620" mass="70803">MDAPDRKRLKSTYKAAQDLPPLPPGWTEHTAPTGTFPKVHGCQFKTLIDTLTGHKYYYNTATKASTYTRPAATPAVPTPPQAQPAYSPPPATFHPAQYNPNAAAQYNLNPAAQYGQSAAAYNPYPSNAQYNPYPPYGQPAFNSAAPSHEPRRRPQPQDRPKRKEVIPNCKPWVVVYTKLGRRFVHNPETNESFWKFPDDVMKAVVEFDRLKLDDKLKNLDEASGANKFSVAERAPKQEPEKVAEKSSEKPEDKTKSQEPEKPQEDAAGSDSEYEEIEVTDDEDEEGGAPRQEEDGTEAEDGPLEFDEDDIAYQLAAMEDSYGLDRGEFGGGGEEEYEEGMEGIPLTDEDGAALFCDMLEDQHISPYIPWETLISDGRIIDDSRYTALPTTKRRKEVWGDWTRTKIAQLREQKAKQEKLDPRIPYLFLLSEKATPKLYWPEFRRKYKKEDAMRDAKLSDKEREKLYREHIARLKLSSSQLKSDLITLLKSLPLKHLNRNTRLENLPKDLLIDVRFISLPPKSRDDLLEAHISTLAPAPDEEEAATEEERAEQEKQTKERRRREQALREREQKVEEEKRKRERDLAFGRGRLGEAERELEMAMKVGRSGLRAQIDEAKGDEE</sequence>
<reference evidence="4" key="1">
    <citation type="submission" date="2020-06" db="EMBL/GenBank/DDBJ databases">
        <authorList>
            <person name="Onetto C."/>
        </authorList>
    </citation>
    <scope>NUCLEOTIDE SEQUENCE</scope>
</reference>
<dbReference type="Pfam" id="PF01846">
    <property type="entry name" value="FF"/>
    <property type="match status" value="1"/>
</dbReference>
<feature type="region of interest" description="Disordered" evidence="2">
    <location>
        <begin position="533"/>
        <end position="595"/>
    </location>
</feature>
<evidence type="ECO:0000313" key="5">
    <source>
        <dbReference type="Proteomes" id="UP000716446"/>
    </source>
</evidence>
<organism evidence="4 5">
    <name type="scientific">Aureobasidium vineae</name>
    <dbReference type="NCBI Taxonomy" id="2773715"/>
    <lineage>
        <taxon>Eukaryota</taxon>
        <taxon>Fungi</taxon>
        <taxon>Dikarya</taxon>
        <taxon>Ascomycota</taxon>
        <taxon>Pezizomycotina</taxon>
        <taxon>Dothideomycetes</taxon>
        <taxon>Dothideomycetidae</taxon>
        <taxon>Dothideales</taxon>
        <taxon>Saccotheciaceae</taxon>
        <taxon>Aureobasidium</taxon>
    </lineage>
</organism>
<dbReference type="PROSITE" id="PS50020">
    <property type="entry name" value="WW_DOMAIN_2"/>
    <property type="match status" value="2"/>
</dbReference>
<evidence type="ECO:0000256" key="1">
    <source>
        <dbReference type="ARBA" id="ARBA00022737"/>
    </source>
</evidence>
<feature type="domain" description="WW" evidence="3">
    <location>
        <begin position="166"/>
        <end position="199"/>
    </location>
</feature>
<gene>
    <name evidence="4" type="ORF">AWRI4619_LOCUS4858</name>
</gene>
<comment type="caution">
    <text evidence="4">The sequence shown here is derived from an EMBL/GenBank/DDBJ whole genome shotgun (WGS) entry which is preliminary data.</text>
</comment>
<feature type="region of interest" description="Disordered" evidence="2">
    <location>
        <begin position="69"/>
        <end position="98"/>
    </location>
</feature>
<feature type="region of interest" description="Disordered" evidence="2">
    <location>
        <begin position="227"/>
        <end position="304"/>
    </location>
</feature>
<feature type="compositionally biased region" description="Basic and acidic residues" evidence="2">
    <location>
        <begin position="550"/>
        <end position="595"/>
    </location>
</feature>
<feature type="compositionally biased region" description="Pro residues" evidence="2">
    <location>
        <begin position="76"/>
        <end position="92"/>
    </location>
</feature>
<evidence type="ECO:0000259" key="3">
    <source>
        <dbReference type="PROSITE" id="PS50020"/>
    </source>
</evidence>
<accession>A0A9N8PAI0</accession>
<dbReference type="AlphaFoldDB" id="A0A9N8PAI0"/>
<dbReference type="Gene3D" id="1.10.10.440">
    <property type="entry name" value="FF domain"/>
    <property type="match status" value="1"/>
</dbReference>
<feature type="compositionally biased region" description="Basic and acidic residues" evidence="2">
    <location>
        <begin position="611"/>
        <end position="620"/>
    </location>
</feature>
<dbReference type="FunFam" id="2.20.70.10:FF:000049">
    <property type="entry name" value="Transcription elongation regulator 1-like"/>
    <property type="match status" value="1"/>
</dbReference>
<dbReference type="InterPro" id="IPR036517">
    <property type="entry name" value="FF_domain_sf"/>
</dbReference>
<name>A0A9N8PAI0_9PEZI</name>
<feature type="region of interest" description="Disordered" evidence="2">
    <location>
        <begin position="132"/>
        <end position="165"/>
    </location>
</feature>
<dbReference type="SUPFAM" id="SSF81698">
    <property type="entry name" value="FF domain"/>
    <property type="match status" value="1"/>
</dbReference>